<feature type="transmembrane region" description="Helical" evidence="2">
    <location>
        <begin position="121"/>
        <end position="138"/>
    </location>
</feature>
<feature type="transmembrane region" description="Helical" evidence="2">
    <location>
        <begin position="95"/>
        <end position="115"/>
    </location>
</feature>
<feature type="transmembrane region" description="Helical" evidence="2">
    <location>
        <begin position="310"/>
        <end position="328"/>
    </location>
</feature>
<accession>A0ABV8IVV1</accession>
<keyword evidence="4" id="KW-1185">Reference proteome</keyword>
<name>A0ABV8IVV1_9ACTN</name>
<evidence type="ECO:0000256" key="1">
    <source>
        <dbReference type="SAM" id="MobiDB-lite"/>
    </source>
</evidence>
<feature type="transmembrane region" description="Helical" evidence="2">
    <location>
        <begin position="208"/>
        <end position="229"/>
    </location>
</feature>
<proteinExistence type="predicted"/>
<feature type="region of interest" description="Disordered" evidence="1">
    <location>
        <begin position="370"/>
        <end position="411"/>
    </location>
</feature>
<feature type="compositionally biased region" description="Basic and acidic residues" evidence="1">
    <location>
        <begin position="1"/>
        <end position="13"/>
    </location>
</feature>
<feature type="transmembrane region" description="Helical" evidence="2">
    <location>
        <begin position="250"/>
        <end position="276"/>
    </location>
</feature>
<organism evidence="3 4">
    <name type="scientific">Actinoplanes subglobosus</name>
    <dbReference type="NCBI Taxonomy" id="1547892"/>
    <lineage>
        <taxon>Bacteria</taxon>
        <taxon>Bacillati</taxon>
        <taxon>Actinomycetota</taxon>
        <taxon>Actinomycetes</taxon>
        <taxon>Micromonosporales</taxon>
        <taxon>Micromonosporaceae</taxon>
        <taxon>Actinoplanes</taxon>
    </lineage>
</organism>
<feature type="transmembrane region" description="Helical" evidence="2">
    <location>
        <begin position="62"/>
        <end position="83"/>
    </location>
</feature>
<keyword evidence="2" id="KW-1133">Transmembrane helix</keyword>
<dbReference type="Proteomes" id="UP001595867">
    <property type="component" value="Unassembled WGS sequence"/>
</dbReference>
<evidence type="ECO:0000313" key="3">
    <source>
        <dbReference type="EMBL" id="MFC4067122.1"/>
    </source>
</evidence>
<feature type="compositionally biased region" description="Polar residues" evidence="1">
    <location>
        <begin position="377"/>
        <end position="393"/>
    </location>
</feature>
<keyword evidence="2" id="KW-0812">Transmembrane</keyword>
<keyword evidence="2" id="KW-0472">Membrane</keyword>
<feature type="transmembrane region" description="Helical" evidence="2">
    <location>
        <begin position="150"/>
        <end position="172"/>
    </location>
</feature>
<protein>
    <submittedName>
        <fullName evidence="3">ABC transporter permease</fullName>
    </submittedName>
</protein>
<sequence length="411" mass="42688">MAYDDTTFRRPGDETTESDPAAYRRRVQYDDTAGTTLDQSQRNPAVTTGAIPVVEEDGRDRLGIHLGWEVILLVVAAVLGFLLQREDSAALQRPALDALLVTGAAIGLLTLGAGLTLRAGVPNLAIGSIALAAAMQYAENSDKGLVQAVAPALILAAAGGLAVGLIVAVLHVPAWAATLAASCGVIVYIQLRPAPVEVQGDWDPTSQAFVLFGAFAALAVLGAALGAIGPVRRFLGRMRPTGDPAQRRGAAAAVPVLLTIMLSSLFATVAGVLIAARADGPIAPATGFEWTGIAFGLALLAGTSAYGRRGGIFGTLFAVTALTIFLRYQELRDLDIALFAIAGSVFAAGLVVTRFVESYGSPYASRTGDDWNAAPSGGTNWSPTLPETWNTPATPAPRSDRWDDGPWGATR</sequence>
<dbReference type="EMBL" id="JBHSBL010000017">
    <property type="protein sequence ID" value="MFC4067122.1"/>
    <property type="molecule type" value="Genomic_DNA"/>
</dbReference>
<feature type="transmembrane region" description="Helical" evidence="2">
    <location>
        <begin position="282"/>
        <end position="303"/>
    </location>
</feature>
<evidence type="ECO:0000313" key="4">
    <source>
        <dbReference type="Proteomes" id="UP001595867"/>
    </source>
</evidence>
<dbReference type="RefSeq" id="WP_378068064.1">
    <property type="nucleotide sequence ID" value="NZ_JBHSBL010000017.1"/>
</dbReference>
<feature type="transmembrane region" description="Helical" evidence="2">
    <location>
        <begin position="334"/>
        <end position="356"/>
    </location>
</feature>
<gene>
    <name evidence="3" type="ORF">ACFO0C_19490</name>
</gene>
<comment type="caution">
    <text evidence="3">The sequence shown here is derived from an EMBL/GenBank/DDBJ whole genome shotgun (WGS) entry which is preliminary data.</text>
</comment>
<evidence type="ECO:0000256" key="2">
    <source>
        <dbReference type="SAM" id="Phobius"/>
    </source>
</evidence>
<feature type="region of interest" description="Disordered" evidence="1">
    <location>
        <begin position="1"/>
        <end position="25"/>
    </location>
</feature>
<reference evidence="4" key="1">
    <citation type="journal article" date="2019" name="Int. J. Syst. Evol. Microbiol.">
        <title>The Global Catalogue of Microorganisms (GCM) 10K type strain sequencing project: providing services to taxonomists for standard genome sequencing and annotation.</title>
        <authorList>
            <consortium name="The Broad Institute Genomics Platform"/>
            <consortium name="The Broad Institute Genome Sequencing Center for Infectious Disease"/>
            <person name="Wu L."/>
            <person name="Ma J."/>
        </authorList>
    </citation>
    <scope>NUCLEOTIDE SEQUENCE [LARGE SCALE GENOMIC DNA]</scope>
    <source>
        <strain evidence="4">TBRC 5832</strain>
    </source>
</reference>